<evidence type="ECO:0000256" key="1">
    <source>
        <dbReference type="SAM" id="Phobius"/>
    </source>
</evidence>
<feature type="non-terminal residue" evidence="2">
    <location>
        <position position="1"/>
    </location>
</feature>
<accession>A0A3B0V7I8</accession>
<dbReference type="EMBL" id="UOET01000177">
    <property type="protein sequence ID" value="VAW27934.1"/>
    <property type="molecule type" value="Genomic_DNA"/>
</dbReference>
<keyword evidence="1" id="KW-0812">Transmembrane</keyword>
<keyword evidence="1" id="KW-1133">Transmembrane helix</keyword>
<evidence type="ECO:0000313" key="2">
    <source>
        <dbReference type="EMBL" id="VAW27934.1"/>
    </source>
</evidence>
<reference evidence="2" key="1">
    <citation type="submission" date="2018-06" db="EMBL/GenBank/DDBJ databases">
        <authorList>
            <person name="Zhirakovskaya E."/>
        </authorList>
    </citation>
    <scope>NUCLEOTIDE SEQUENCE</scope>
</reference>
<dbReference type="GO" id="GO:0005337">
    <property type="term" value="F:nucleoside transmembrane transporter activity"/>
    <property type="evidence" value="ECO:0007669"/>
    <property type="project" value="InterPro"/>
</dbReference>
<dbReference type="Pfam" id="PF03825">
    <property type="entry name" value="Nuc_H_symport"/>
    <property type="match status" value="1"/>
</dbReference>
<name>A0A3B0V7I8_9ZZZZ</name>
<feature type="transmembrane region" description="Helical" evidence="1">
    <location>
        <begin position="18"/>
        <end position="38"/>
    </location>
</feature>
<sequence>SGVIVQLYTHNGIRDWHTIWFIFAAYSLIVGVTFMLLFKYKHDPEAMSTIHH</sequence>
<protein>
    <submittedName>
        <fullName evidence="2">Uncharacterized protein</fullName>
    </submittedName>
</protein>
<gene>
    <name evidence="2" type="ORF">MNBD_BACTEROID07-636</name>
</gene>
<keyword evidence="1" id="KW-0472">Membrane</keyword>
<proteinExistence type="predicted"/>
<dbReference type="InterPro" id="IPR004740">
    <property type="entry name" value="Nuc_H_symport"/>
</dbReference>
<dbReference type="GO" id="GO:0016020">
    <property type="term" value="C:membrane"/>
    <property type="evidence" value="ECO:0007669"/>
    <property type="project" value="InterPro"/>
</dbReference>
<organism evidence="2">
    <name type="scientific">hydrothermal vent metagenome</name>
    <dbReference type="NCBI Taxonomy" id="652676"/>
    <lineage>
        <taxon>unclassified sequences</taxon>
        <taxon>metagenomes</taxon>
        <taxon>ecological metagenomes</taxon>
    </lineage>
</organism>
<dbReference type="AlphaFoldDB" id="A0A3B0V7I8"/>